<dbReference type="InterPro" id="IPR036390">
    <property type="entry name" value="WH_DNA-bd_sf"/>
</dbReference>
<dbReference type="AlphaFoldDB" id="A0A0J7ZN09"/>
<comment type="caution">
    <text evidence="1">The sequence shown here is derived from an EMBL/GenBank/DDBJ whole genome shotgun (WGS) entry which is preliminary data.</text>
</comment>
<reference evidence="1 2" key="1">
    <citation type="submission" date="2015-06" db="EMBL/GenBank/DDBJ databases">
        <authorList>
            <person name="Ju K.-S."/>
            <person name="Doroghazi J.R."/>
            <person name="Metcalf W.W."/>
        </authorList>
    </citation>
    <scope>NUCLEOTIDE SEQUENCE [LARGE SCALE GENOMIC DNA]</scope>
    <source>
        <strain evidence="1 2">NRRL 3414</strain>
    </source>
</reference>
<dbReference type="Proteomes" id="UP000037432">
    <property type="component" value="Unassembled WGS sequence"/>
</dbReference>
<dbReference type="PROSITE" id="PS51197">
    <property type="entry name" value="HTH_RRF2_2"/>
    <property type="match status" value="1"/>
</dbReference>
<sequence length="155" mass="16669">MRMSKGVEWALHTLLNLDMIGGGPVGSAQLAEAHGLSASYLNKQLQQLARAELVVSVPGPRGGFRLARPLEAITLLDVVEAIEGDARLFHCTEIRCCGRIGELSPPPTGACAVNTAMRRAEEAWHQALAAQNLAEIRAELDGTPIVRRVVRSALR</sequence>
<name>A0A0J7ZN09_STRVR</name>
<evidence type="ECO:0008006" key="3">
    <source>
        <dbReference type="Google" id="ProtNLM"/>
    </source>
</evidence>
<dbReference type="RefSeq" id="WP_048579207.1">
    <property type="nucleotide sequence ID" value="NZ_LFNT01000001.1"/>
</dbReference>
<dbReference type="PATRIC" id="fig|1938.3.peg.3446"/>
<proteinExistence type="predicted"/>
<dbReference type="PANTHER" id="PTHR33221">
    <property type="entry name" value="WINGED HELIX-TURN-HELIX TRANSCRIPTIONAL REGULATOR, RRF2 FAMILY"/>
    <property type="match status" value="1"/>
</dbReference>
<protein>
    <recommendedName>
        <fullName evidence="3">Rrf2 family transcriptional regulator</fullName>
    </recommendedName>
</protein>
<dbReference type="InterPro" id="IPR000944">
    <property type="entry name" value="Tscrpt_reg_Rrf2"/>
</dbReference>
<dbReference type="NCBIfam" id="TIGR00738">
    <property type="entry name" value="rrf2_super"/>
    <property type="match status" value="1"/>
</dbReference>
<dbReference type="Gene3D" id="1.10.10.10">
    <property type="entry name" value="Winged helix-like DNA-binding domain superfamily/Winged helix DNA-binding domain"/>
    <property type="match status" value="1"/>
</dbReference>
<dbReference type="EMBL" id="LFNT01000001">
    <property type="protein sequence ID" value="KMS77416.1"/>
    <property type="molecule type" value="Genomic_DNA"/>
</dbReference>
<evidence type="ECO:0000313" key="2">
    <source>
        <dbReference type="Proteomes" id="UP000037432"/>
    </source>
</evidence>
<dbReference type="Pfam" id="PF02082">
    <property type="entry name" value="Rrf2"/>
    <property type="match status" value="1"/>
</dbReference>
<dbReference type="SUPFAM" id="SSF46785">
    <property type="entry name" value="Winged helix' DNA-binding domain"/>
    <property type="match status" value="1"/>
</dbReference>
<dbReference type="GO" id="GO:0005829">
    <property type="term" value="C:cytosol"/>
    <property type="evidence" value="ECO:0007669"/>
    <property type="project" value="TreeGrafter"/>
</dbReference>
<dbReference type="InterPro" id="IPR036388">
    <property type="entry name" value="WH-like_DNA-bd_sf"/>
</dbReference>
<evidence type="ECO:0000313" key="1">
    <source>
        <dbReference type="EMBL" id="KMS77416.1"/>
    </source>
</evidence>
<gene>
    <name evidence="1" type="ORF">ACM01_02020</name>
</gene>
<dbReference type="GO" id="GO:0003700">
    <property type="term" value="F:DNA-binding transcription factor activity"/>
    <property type="evidence" value="ECO:0007669"/>
    <property type="project" value="TreeGrafter"/>
</dbReference>
<organism evidence="1 2">
    <name type="scientific">Streptomyces viridochromogenes</name>
    <dbReference type="NCBI Taxonomy" id="1938"/>
    <lineage>
        <taxon>Bacteria</taxon>
        <taxon>Bacillati</taxon>
        <taxon>Actinomycetota</taxon>
        <taxon>Actinomycetes</taxon>
        <taxon>Kitasatosporales</taxon>
        <taxon>Streptomycetaceae</taxon>
        <taxon>Streptomyces</taxon>
    </lineage>
</organism>
<dbReference type="PANTHER" id="PTHR33221:SF13">
    <property type="entry name" value="TRANSCRIPTIONAL REGULATOR-RELATED"/>
    <property type="match status" value="1"/>
</dbReference>
<accession>A0A0J7ZN09</accession>